<evidence type="ECO:0000256" key="4">
    <source>
        <dbReference type="RuleBase" id="RU003707"/>
    </source>
</evidence>
<dbReference type="SUPFAM" id="SSF52096">
    <property type="entry name" value="ClpP/crotonase"/>
    <property type="match status" value="1"/>
</dbReference>
<dbReference type="NCBIfam" id="NF006100">
    <property type="entry name" value="PRK08252.1"/>
    <property type="match status" value="1"/>
</dbReference>
<organism evidence="5 6">
    <name type="scientific">Actinomadura geliboluensis</name>
    <dbReference type="NCBI Taxonomy" id="882440"/>
    <lineage>
        <taxon>Bacteria</taxon>
        <taxon>Bacillati</taxon>
        <taxon>Actinomycetota</taxon>
        <taxon>Actinomycetes</taxon>
        <taxon>Streptosporangiales</taxon>
        <taxon>Thermomonosporaceae</taxon>
        <taxon>Actinomadura</taxon>
    </lineage>
</organism>
<evidence type="ECO:0000256" key="1">
    <source>
        <dbReference type="ARBA" id="ARBA00005254"/>
    </source>
</evidence>
<dbReference type="InterPro" id="IPR018376">
    <property type="entry name" value="Enoyl-CoA_hyd/isom_CS"/>
</dbReference>
<keyword evidence="6" id="KW-1185">Reference proteome</keyword>
<evidence type="ECO:0000313" key="5">
    <source>
        <dbReference type="EMBL" id="TMR37107.1"/>
    </source>
</evidence>
<reference evidence="5 6" key="1">
    <citation type="submission" date="2019-05" db="EMBL/GenBank/DDBJ databases">
        <title>Draft genome sequence of Actinomadura geliboluensis A8036.</title>
        <authorList>
            <person name="Saricaoglu S."/>
            <person name="Isik K."/>
        </authorList>
    </citation>
    <scope>NUCLEOTIDE SEQUENCE [LARGE SCALE GENOMIC DNA]</scope>
    <source>
        <strain evidence="5 6">A8036</strain>
    </source>
</reference>
<comment type="similarity">
    <text evidence="1 4">Belongs to the enoyl-CoA hydratase/isomerase family.</text>
</comment>
<dbReference type="GO" id="GO:0006635">
    <property type="term" value="P:fatty acid beta-oxidation"/>
    <property type="evidence" value="ECO:0007669"/>
    <property type="project" value="TreeGrafter"/>
</dbReference>
<protein>
    <submittedName>
        <fullName evidence="5">Crotonase/enoyl-CoA hydratase family protein</fullName>
    </submittedName>
</protein>
<dbReference type="Proteomes" id="UP000305238">
    <property type="component" value="Unassembled WGS sequence"/>
</dbReference>
<dbReference type="RefSeq" id="WP_138637857.1">
    <property type="nucleotide sequence ID" value="NZ_JASWDG010000010.1"/>
</dbReference>
<dbReference type="EMBL" id="VCKZ01000134">
    <property type="protein sequence ID" value="TMR37107.1"/>
    <property type="molecule type" value="Genomic_DNA"/>
</dbReference>
<dbReference type="PANTHER" id="PTHR11941:SF169">
    <property type="entry name" value="(7AS)-7A-METHYL-1,5-DIOXO-2,3,5,6,7,7A-HEXAHYDRO-1H-INDENE-CARBOXYL-COA HYDROLASE"/>
    <property type="match status" value="1"/>
</dbReference>
<dbReference type="InterPro" id="IPR001753">
    <property type="entry name" value="Enoyl-CoA_hydra/iso"/>
</dbReference>
<dbReference type="OrthoDB" id="4284283at2"/>
<proteinExistence type="inferred from homology"/>
<gene>
    <name evidence="5" type="ORF">ETD96_19260</name>
</gene>
<dbReference type="InterPro" id="IPR014748">
    <property type="entry name" value="Enoyl-CoA_hydra_C"/>
</dbReference>
<sequence length="260" mass="26875">MTTEAQPAAEVHVEADGGVLVITIDRPGARNAVNENVARAVAGAADRLDSDPALQAGVITGAGGTFCAGMDLKAFVRGEHPVVEGRGFAGLVQRPPRKPLIAAVEGYALAGGFEIVLACDLVVAARGATFGIPEVKRSLVAAGGGLLRLPRRVPYHVAMELALLGDHMSAARMSELGLVNRLVDDGEALGAALGLAREVAANGPLALAASKRIIVESAGWGEEESWIEQDRIARPVAGSADAREGATAFAEKRPPVWQGR</sequence>
<evidence type="ECO:0000256" key="2">
    <source>
        <dbReference type="ARBA" id="ARBA00023098"/>
    </source>
</evidence>
<evidence type="ECO:0000313" key="6">
    <source>
        <dbReference type="Proteomes" id="UP000305238"/>
    </source>
</evidence>
<dbReference type="InterPro" id="IPR029045">
    <property type="entry name" value="ClpP/crotonase-like_dom_sf"/>
</dbReference>
<accession>A0A5S4GVW4</accession>
<dbReference type="AlphaFoldDB" id="A0A5S4GVW4"/>
<evidence type="ECO:0000256" key="3">
    <source>
        <dbReference type="ARBA" id="ARBA00023239"/>
    </source>
</evidence>
<comment type="caution">
    <text evidence="5">The sequence shown here is derived from an EMBL/GenBank/DDBJ whole genome shotgun (WGS) entry which is preliminary data.</text>
</comment>
<dbReference type="PROSITE" id="PS00166">
    <property type="entry name" value="ENOYL_COA_HYDRATASE"/>
    <property type="match status" value="1"/>
</dbReference>
<keyword evidence="3" id="KW-0456">Lyase</keyword>
<keyword evidence="2" id="KW-0443">Lipid metabolism</keyword>
<name>A0A5S4GVW4_9ACTN</name>
<dbReference type="CDD" id="cd06558">
    <property type="entry name" value="crotonase-like"/>
    <property type="match status" value="1"/>
</dbReference>
<dbReference type="Gene3D" id="1.10.12.10">
    <property type="entry name" value="Lyase 2-enoyl-coa Hydratase, Chain A, domain 2"/>
    <property type="match status" value="1"/>
</dbReference>
<dbReference type="GO" id="GO:0016829">
    <property type="term" value="F:lyase activity"/>
    <property type="evidence" value="ECO:0007669"/>
    <property type="project" value="UniProtKB-KW"/>
</dbReference>
<dbReference type="Pfam" id="PF00378">
    <property type="entry name" value="ECH_1"/>
    <property type="match status" value="1"/>
</dbReference>
<dbReference type="PANTHER" id="PTHR11941">
    <property type="entry name" value="ENOYL-COA HYDRATASE-RELATED"/>
    <property type="match status" value="1"/>
</dbReference>
<dbReference type="Gene3D" id="3.90.226.10">
    <property type="entry name" value="2-enoyl-CoA Hydratase, Chain A, domain 1"/>
    <property type="match status" value="1"/>
</dbReference>